<dbReference type="Pfam" id="PF01346">
    <property type="entry name" value="FKBP_N"/>
    <property type="match status" value="1"/>
</dbReference>
<dbReference type="OrthoDB" id="9814548at2"/>
<evidence type="ECO:0000313" key="11">
    <source>
        <dbReference type="EMBL" id="VVC75764.1"/>
    </source>
</evidence>
<evidence type="ECO:0000256" key="2">
    <source>
        <dbReference type="ARBA" id="ARBA00006577"/>
    </source>
</evidence>
<name>A0A5E4PFZ5_9COXI</name>
<dbReference type="KEGG" id="asip:AQUSIP_10580"/>
<keyword evidence="12" id="KW-1185">Reference proteome</keyword>
<evidence type="ECO:0000256" key="8">
    <source>
        <dbReference type="RuleBase" id="RU003915"/>
    </source>
</evidence>
<dbReference type="Gene3D" id="3.10.50.40">
    <property type="match status" value="1"/>
</dbReference>
<evidence type="ECO:0000313" key="12">
    <source>
        <dbReference type="Proteomes" id="UP000324194"/>
    </source>
</evidence>
<keyword evidence="3 9" id="KW-0732">Signal</keyword>
<gene>
    <name evidence="11" type="primary">mip</name>
    <name evidence="11" type="ORF">AQUSIP_10580</name>
</gene>
<protein>
    <recommendedName>
        <fullName evidence="8">Peptidyl-prolyl cis-trans isomerase</fullName>
        <ecNumber evidence="8">5.2.1.8</ecNumber>
    </recommendedName>
</protein>
<dbReference type="PANTHER" id="PTHR43811:SF57">
    <property type="entry name" value="FKBP-TYPE PEPTIDYL-PROLYL CIS-TRANS ISOMERASE FKPA-RELATED"/>
    <property type="match status" value="1"/>
</dbReference>
<proteinExistence type="inferred from homology"/>
<dbReference type="Pfam" id="PF00254">
    <property type="entry name" value="FKBP_C"/>
    <property type="match status" value="1"/>
</dbReference>
<comment type="catalytic activity">
    <reaction evidence="1 7 8">
        <text>[protein]-peptidylproline (omega=180) = [protein]-peptidylproline (omega=0)</text>
        <dbReference type="Rhea" id="RHEA:16237"/>
        <dbReference type="Rhea" id="RHEA-COMP:10747"/>
        <dbReference type="Rhea" id="RHEA-COMP:10748"/>
        <dbReference type="ChEBI" id="CHEBI:83833"/>
        <dbReference type="ChEBI" id="CHEBI:83834"/>
        <dbReference type="EC" id="5.2.1.8"/>
    </reaction>
</comment>
<feature type="signal peptide" evidence="9">
    <location>
        <begin position="1"/>
        <end position="26"/>
    </location>
</feature>
<evidence type="ECO:0000256" key="5">
    <source>
        <dbReference type="ARBA" id="ARBA00023110"/>
    </source>
</evidence>
<dbReference type="Proteomes" id="UP000324194">
    <property type="component" value="Chromosome 1"/>
</dbReference>
<dbReference type="Gene3D" id="6.10.250.2970">
    <property type="match status" value="1"/>
</dbReference>
<sequence length="176" mass="18772">MSKGYEFKLLAMTISASAMLCANSYAAESQSMPSTNGSQTQMQSSIDKNATAGASFLNENKNKPGVVTLPDGLQYKIIKEGTGAKPTANDTVTVNYAGRLIDGTEFDSSYKRGEPATFPVSGVIAGWTEALQLMKTGSVWELYIPANLAYGEYGAPPVIGPNETLIFKVELLSVKK</sequence>
<dbReference type="GO" id="GO:0006457">
    <property type="term" value="P:protein folding"/>
    <property type="evidence" value="ECO:0007669"/>
    <property type="project" value="InterPro"/>
</dbReference>
<comment type="similarity">
    <text evidence="2 8">Belongs to the FKBP-type PPIase family.</text>
</comment>
<dbReference type="SUPFAM" id="SSF54534">
    <property type="entry name" value="FKBP-like"/>
    <property type="match status" value="1"/>
</dbReference>
<dbReference type="GO" id="GO:0003755">
    <property type="term" value="F:peptidyl-prolyl cis-trans isomerase activity"/>
    <property type="evidence" value="ECO:0007669"/>
    <property type="project" value="UniProtKB-UniRule"/>
</dbReference>
<dbReference type="EC" id="5.2.1.8" evidence="8"/>
<feature type="chain" id="PRO_5022912989" description="Peptidyl-prolyl cis-trans isomerase" evidence="9">
    <location>
        <begin position="27"/>
        <end position="176"/>
    </location>
</feature>
<dbReference type="AlphaFoldDB" id="A0A5E4PFZ5"/>
<dbReference type="InterPro" id="IPR000774">
    <property type="entry name" value="PPIase_FKBP_N"/>
</dbReference>
<dbReference type="PANTHER" id="PTHR43811">
    <property type="entry name" value="FKBP-TYPE PEPTIDYL-PROLYL CIS-TRANS ISOMERASE FKPA"/>
    <property type="match status" value="1"/>
</dbReference>
<keyword evidence="4" id="KW-0843">Virulence</keyword>
<keyword evidence="6 7" id="KW-0413">Isomerase</keyword>
<dbReference type="InterPro" id="IPR001179">
    <property type="entry name" value="PPIase_FKBP_dom"/>
</dbReference>
<evidence type="ECO:0000256" key="4">
    <source>
        <dbReference type="ARBA" id="ARBA00023026"/>
    </source>
</evidence>
<keyword evidence="5 7" id="KW-0697">Rotamase</keyword>
<dbReference type="PROSITE" id="PS50059">
    <property type="entry name" value="FKBP_PPIASE"/>
    <property type="match status" value="1"/>
</dbReference>
<evidence type="ECO:0000259" key="10">
    <source>
        <dbReference type="PROSITE" id="PS50059"/>
    </source>
</evidence>
<organism evidence="11 12">
    <name type="scientific">Aquicella siphonis</name>
    <dbReference type="NCBI Taxonomy" id="254247"/>
    <lineage>
        <taxon>Bacteria</taxon>
        <taxon>Pseudomonadati</taxon>
        <taxon>Pseudomonadota</taxon>
        <taxon>Gammaproteobacteria</taxon>
        <taxon>Legionellales</taxon>
        <taxon>Coxiellaceae</taxon>
        <taxon>Aquicella</taxon>
    </lineage>
</organism>
<dbReference type="FunFam" id="3.10.50.40:FF:000045">
    <property type="entry name" value="Peptidyl-prolyl cis-trans isomerase"/>
    <property type="match status" value="1"/>
</dbReference>
<evidence type="ECO:0000256" key="1">
    <source>
        <dbReference type="ARBA" id="ARBA00000971"/>
    </source>
</evidence>
<accession>A0A5E4PFZ5</accession>
<dbReference type="InterPro" id="IPR046357">
    <property type="entry name" value="PPIase_dom_sf"/>
</dbReference>
<feature type="domain" description="PPIase FKBP-type" evidence="10">
    <location>
        <begin position="89"/>
        <end position="175"/>
    </location>
</feature>
<evidence type="ECO:0000256" key="7">
    <source>
        <dbReference type="PROSITE-ProRule" id="PRU00277"/>
    </source>
</evidence>
<evidence type="ECO:0000256" key="9">
    <source>
        <dbReference type="SAM" id="SignalP"/>
    </source>
</evidence>
<reference evidence="11 12" key="1">
    <citation type="submission" date="2019-08" db="EMBL/GenBank/DDBJ databases">
        <authorList>
            <person name="Guy L."/>
        </authorList>
    </citation>
    <scope>NUCLEOTIDE SEQUENCE [LARGE SCALE GENOMIC DNA]</scope>
    <source>
        <strain evidence="11 12">SGT-108</strain>
    </source>
</reference>
<evidence type="ECO:0000256" key="6">
    <source>
        <dbReference type="ARBA" id="ARBA00023235"/>
    </source>
</evidence>
<evidence type="ECO:0000256" key="3">
    <source>
        <dbReference type="ARBA" id="ARBA00022729"/>
    </source>
</evidence>
<dbReference type="EMBL" id="LR699119">
    <property type="protein sequence ID" value="VVC75764.1"/>
    <property type="molecule type" value="Genomic_DNA"/>
</dbReference>